<accession>A0ABP7KB54</accession>
<protein>
    <submittedName>
        <fullName evidence="1">DUF2971 domain-containing protein</fullName>
    </submittedName>
</protein>
<dbReference type="EMBL" id="BAABDF010000007">
    <property type="protein sequence ID" value="GAA3871605.1"/>
    <property type="molecule type" value="Genomic_DNA"/>
</dbReference>
<dbReference type="Proteomes" id="UP001399917">
    <property type="component" value="Unassembled WGS sequence"/>
</dbReference>
<reference evidence="2" key="1">
    <citation type="journal article" date="2019" name="Int. J. Syst. Evol. Microbiol.">
        <title>The Global Catalogue of Microorganisms (GCM) 10K type strain sequencing project: providing services to taxonomists for standard genome sequencing and annotation.</title>
        <authorList>
            <consortium name="The Broad Institute Genomics Platform"/>
            <consortium name="The Broad Institute Genome Sequencing Center for Infectious Disease"/>
            <person name="Wu L."/>
            <person name="Ma J."/>
        </authorList>
    </citation>
    <scope>NUCLEOTIDE SEQUENCE [LARGE SCALE GENOMIC DNA]</scope>
    <source>
        <strain evidence="2">JCM 17190</strain>
    </source>
</reference>
<keyword evidence="2" id="KW-1185">Reference proteome</keyword>
<comment type="caution">
    <text evidence="1">The sequence shown here is derived from an EMBL/GenBank/DDBJ whole genome shotgun (WGS) entry which is preliminary data.</text>
</comment>
<dbReference type="InterPro" id="IPR021352">
    <property type="entry name" value="DUF2971"/>
</dbReference>
<dbReference type="RefSeq" id="WP_344847167.1">
    <property type="nucleotide sequence ID" value="NZ_BAABDF010000007.1"/>
</dbReference>
<organism evidence="1 2">
    <name type="scientific">Celeribacter arenosi</name>
    <dbReference type="NCBI Taxonomy" id="792649"/>
    <lineage>
        <taxon>Bacteria</taxon>
        <taxon>Pseudomonadati</taxon>
        <taxon>Pseudomonadota</taxon>
        <taxon>Alphaproteobacteria</taxon>
        <taxon>Rhodobacterales</taxon>
        <taxon>Roseobacteraceae</taxon>
        <taxon>Celeribacter</taxon>
    </lineage>
</organism>
<sequence>MFYKFMGGTEEVLLDVFDKAVVDGSVKFASAAHCNDPFEFKFTSVKPSRGVFDQWHAKYDPLRSADEIENAWSSFSGKASGFNTKFWPRIQLMGQSFVLSLARKWDSHLMWAHYGASHSGFVICYKPSVVDALSELPNQYASGDVNYSDQVPELRWFAGSLSDMLGPVLGTKSAEWAYEEEYRVISQGPAGANAIFEKIDPDQIAGVILGARASSELEAKAIAVQKSRKAFSVKRVAATSGDFRITSYPVDGKVRRFSEFL</sequence>
<dbReference type="Pfam" id="PF11185">
    <property type="entry name" value="DUF2971"/>
    <property type="match status" value="1"/>
</dbReference>
<gene>
    <name evidence="1" type="ORF">GCM10022404_21880</name>
</gene>
<evidence type="ECO:0000313" key="1">
    <source>
        <dbReference type="EMBL" id="GAA3871605.1"/>
    </source>
</evidence>
<evidence type="ECO:0000313" key="2">
    <source>
        <dbReference type="Proteomes" id="UP001399917"/>
    </source>
</evidence>
<proteinExistence type="predicted"/>
<name>A0ABP7KB54_9RHOB</name>